<name>A0A1Y1X0W7_9FUNG</name>
<protein>
    <submittedName>
        <fullName evidence="1">Uncharacterized protein</fullName>
    </submittedName>
</protein>
<proteinExistence type="predicted"/>
<dbReference type="AlphaFoldDB" id="A0A1Y1X0W7"/>
<keyword evidence="2" id="KW-1185">Reference proteome</keyword>
<evidence type="ECO:0000313" key="1">
    <source>
        <dbReference type="EMBL" id="ORX79248.1"/>
    </source>
</evidence>
<sequence length="234" mass="26384">MRYGYLEDCNDGISGLFTRVVTPPLLSKIGLSANHPKFVFIGFKKSILRWLNGHQDIVVEVKNPSQRHVRRDVTFEISSVYNFPFSPCRILVRSSKNQDYTEPVPGSPEYYDNTRIVVIESGRKIKDILPFIDRCWASSTKSRYIVNTEVLNAVAQLGSRGDVQPSQYGNGVVAQLPFGPSPTYRTVEYGIPLDQAPTYKTIDSVRSAINSLPRYSSIDQDRLLIRAGVPQDRL</sequence>
<dbReference type="EMBL" id="MCFE01000789">
    <property type="protein sequence ID" value="ORX79248.1"/>
    <property type="molecule type" value="Genomic_DNA"/>
</dbReference>
<dbReference type="InParanoid" id="A0A1Y1X0W7"/>
<reference evidence="1 2" key="1">
    <citation type="submission" date="2016-07" db="EMBL/GenBank/DDBJ databases">
        <title>Pervasive Adenine N6-methylation of Active Genes in Fungi.</title>
        <authorList>
            <consortium name="DOE Joint Genome Institute"/>
            <person name="Mondo S.J."/>
            <person name="Dannebaum R.O."/>
            <person name="Kuo R.C."/>
            <person name="Labutti K."/>
            <person name="Haridas S."/>
            <person name="Kuo A."/>
            <person name="Salamov A."/>
            <person name="Ahrendt S.R."/>
            <person name="Lipzen A."/>
            <person name="Sullivan W."/>
            <person name="Andreopoulos W.B."/>
            <person name="Clum A."/>
            <person name="Lindquist E."/>
            <person name="Daum C."/>
            <person name="Ramamoorthy G.K."/>
            <person name="Gryganskyi A."/>
            <person name="Culley D."/>
            <person name="Magnuson J.K."/>
            <person name="James T.Y."/>
            <person name="O'Malley M.A."/>
            <person name="Stajich J.E."/>
            <person name="Spatafora J.W."/>
            <person name="Visel A."/>
            <person name="Grigoriev I.V."/>
        </authorList>
    </citation>
    <scope>NUCLEOTIDE SEQUENCE [LARGE SCALE GENOMIC DNA]</scope>
    <source>
        <strain evidence="1 2">CBS 931.73</strain>
    </source>
</reference>
<organism evidence="1 2">
    <name type="scientific">Basidiobolus meristosporus CBS 931.73</name>
    <dbReference type="NCBI Taxonomy" id="1314790"/>
    <lineage>
        <taxon>Eukaryota</taxon>
        <taxon>Fungi</taxon>
        <taxon>Fungi incertae sedis</taxon>
        <taxon>Zoopagomycota</taxon>
        <taxon>Entomophthoromycotina</taxon>
        <taxon>Basidiobolomycetes</taxon>
        <taxon>Basidiobolales</taxon>
        <taxon>Basidiobolaceae</taxon>
        <taxon>Basidiobolus</taxon>
    </lineage>
</organism>
<accession>A0A1Y1X0W7</accession>
<comment type="caution">
    <text evidence="1">The sequence shown here is derived from an EMBL/GenBank/DDBJ whole genome shotgun (WGS) entry which is preliminary data.</text>
</comment>
<gene>
    <name evidence="1" type="ORF">K493DRAFT_390921</name>
</gene>
<evidence type="ECO:0000313" key="2">
    <source>
        <dbReference type="Proteomes" id="UP000193498"/>
    </source>
</evidence>
<dbReference type="Proteomes" id="UP000193498">
    <property type="component" value="Unassembled WGS sequence"/>
</dbReference>